<dbReference type="eggNOG" id="ENOG502S80V">
    <property type="taxonomic scope" value="Eukaryota"/>
</dbReference>
<dbReference type="SUPFAM" id="SSF47473">
    <property type="entry name" value="EF-hand"/>
    <property type="match status" value="1"/>
</dbReference>
<dbReference type="EMBL" id="GL833120">
    <property type="protein sequence ID" value="EGB12942.1"/>
    <property type="molecule type" value="Genomic_DNA"/>
</dbReference>
<reference evidence="6 7" key="1">
    <citation type="journal article" date="2011" name="Proc. Natl. Acad. Sci. U.S.A.">
        <title>Niche of harmful alga Aureococcus anophagefferens revealed through ecogenomics.</title>
        <authorList>
            <person name="Gobler C.J."/>
            <person name="Berry D.L."/>
            <person name="Dyhrman S.T."/>
            <person name="Wilhelm S.W."/>
            <person name="Salamov A."/>
            <person name="Lobanov A.V."/>
            <person name="Zhang Y."/>
            <person name="Collier J.L."/>
            <person name="Wurch L.L."/>
            <person name="Kustka A.B."/>
            <person name="Dill B.D."/>
            <person name="Shah M."/>
            <person name="VerBerkmoes N.C."/>
            <person name="Kuo A."/>
            <person name="Terry A."/>
            <person name="Pangilinan J."/>
            <person name="Lindquist E.A."/>
            <person name="Lucas S."/>
            <person name="Paulsen I.T."/>
            <person name="Hattenrath-Lehmann T.K."/>
            <person name="Talmage S.C."/>
            <person name="Walker E.A."/>
            <person name="Koch F."/>
            <person name="Burson A.M."/>
            <person name="Marcoval M.A."/>
            <person name="Tang Y.Z."/>
            <person name="Lecleir G.R."/>
            <person name="Coyne K.J."/>
            <person name="Berg G.M."/>
            <person name="Bertrand E.M."/>
            <person name="Saito M.A."/>
            <person name="Gladyshev V.N."/>
            <person name="Grigoriev I.V."/>
        </authorList>
    </citation>
    <scope>NUCLEOTIDE SEQUENCE [LARGE SCALE GENOMIC DNA]</scope>
    <source>
        <strain evidence="7">CCMP 1984</strain>
    </source>
</reference>
<keyword evidence="7" id="KW-1185">Reference proteome</keyword>
<dbReference type="InterPro" id="IPR002048">
    <property type="entry name" value="EF_hand_dom"/>
</dbReference>
<feature type="transmembrane region" description="Helical" evidence="3">
    <location>
        <begin position="147"/>
        <end position="166"/>
    </location>
</feature>
<feature type="transmembrane region" description="Helical" evidence="3">
    <location>
        <begin position="570"/>
        <end position="590"/>
    </location>
</feature>
<keyword evidence="4" id="KW-0732">Signal</keyword>
<dbReference type="GeneID" id="20223208"/>
<accession>F0XWL0</accession>
<dbReference type="InterPro" id="IPR011992">
    <property type="entry name" value="EF-hand-dom_pair"/>
</dbReference>
<feature type="compositionally biased region" description="Pro residues" evidence="2">
    <location>
        <begin position="649"/>
        <end position="659"/>
    </location>
</feature>
<proteinExistence type="predicted"/>
<feature type="signal peptide" evidence="4">
    <location>
        <begin position="1"/>
        <end position="17"/>
    </location>
</feature>
<dbReference type="InterPro" id="IPR018247">
    <property type="entry name" value="EF_Hand_1_Ca_BS"/>
</dbReference>
<evidence type="ECO:0000256" key="1">
    <source>
        <dbReference type="ARBA" id="ARBA00022837"/>
    </source>
</evidence>
<feature type="transmembrane region" description="Helical" evidence="3">
    <location>
        <begin position="238"/>
        <end position="258"/>
    </location>
</feature>
<feature type="transmembrane region" description="Helical" evidence="3">
    <location>
        <begin position="204"/>
        <end position="226"/>
    </location>
</feature>
<dbReference type="GO" id="GO:0005509">
    <property type="term" value="F:calcium ion binding"/>
    <property type="evidence" value="ECO:0007669"/>
    <property type="project" value="InterPro"/>
</dbReference>
<evidence type="ECO:0000256" key="3">
    <source>
        <dbReference type="SAM" id="Phobius"/>
    </source>
</evidence>
<dbReference type="AlphaFoldDB" id="F0XWL0"/>
<evidence type="ECO:0000313" key="6">
    <source>
        <dbReference type="EMBL" id="EGB12942.1"/>
    </source>
</evidence>
<dbReference type="KEGG" id="aaf:AURANDRAFT_60865"/>
<feature type="transmembrane region" description="Helical" evidence="3">
    <location>
        <begin position="270"/>
        <end position="303"/>
    </location>
</feature>
<gene>
    <name evidence="6" type="ORF">AURANDRAFT_60865</name>
</gene>
<protein>
    <recommendedName>
        <fullName evidence="5">EF-hand domain-containing protein</fullName>
    </recommendedName>
</protein>
<dbReference type="PROSITE" id="PS00018">
    <property type="entry name" value="EF_HAND_1"/>
    <property type="match status" value="1"/>
</dbReference>
<name>F0XWL0_AURAN</name>
<dbReference type="Proteomes" id="UP000002729">
    <property type="component" value="Unassembled WGS sequence"/>
</dbReference>
<dbReference type="OrthoDB" id="26525at2759"/>
<evidence type="ECO:0000259" key="5">
    <source>
        <dbReference type="PROSITE" id="PS50222"/>
    </source>
</evidence>
<dbReference type="Gene3D" id="1.10.238.10">
    <property type="entry name" value="EF-hand"/>
    <property type="match status" value="1"/>
</dbReference>
<sequence>MKCLLVAAVAAAALARALPRSGQVAVGPAAPLRRLADGELTCAAKVQRKAADLVDEDEAYGWCELKRDLRAQAPWRDDATTYVAALYGSHRWTAATRGYATFVGLTQRIVFAAVSVAGNVRVVYFHWVTPAHPKFTLDPLNRLAVKAHVAAGSANVFLPLVAFFSGPARGRALMWLVAGFELVHCATALRMMPNVFGCKVLMTPGYACCVLVKFGLAFYLVASLIADDAAYKDQAEWLWAYWSAHNTYAWVRIWYVVLCRLRVEENRYTIAILLAGAVCCGQAIGFWGILVMLGCLFAHYAYLDVKCRRLAARVAAGTADPAAAYLEARLGAAAWTECARTPPVGPPGSKTYARAVALVEKYLVDTSTPSAADYGADCQGGLVFDLIDADGDGVLDADELVAFLVSFGCGADDVARLFAGLPEAQRDAPTIAHEDFVVYFAPFWRFLFPLYVEELHRRFHGAGGRHAFEALHAATAGAGGGCPFAAALAESGAKQGLAALRGAAAAACDAGDAASKQLGLATGADLAKTLKGDGEASQWASFTAGPRHGCKSRWHLLMAMAQAADLLRCMGLASLLLCVAIAAAWAVFGARITELMAPVRAVGRRRTLMPLSLGDAALRPDAATRTWHAAPRAPDRAPLDAALFAAPDPKSPPSPKKTR</sequence>
<evidence type="ECO:0000256" key="4">
    <source>
        <dbReference type="SAM" id="SignalP"/>
    </source>
</evidence>
<feature type="region of interest" description="Disordered" evidence="2">
    <location>
        <begin position="628"/>
        <end position="659"/>
    </location>
</feature>
<dbReference type="PROSITE" id="PS50222">
    <property type="entry name" value="EF_HAND_2"/>
    <property type="match status" value="1"/>
</dbReference>
<keyword evidence="3" id="KW-1133">Transmembrane helix</keyword>
<evidence type="ECO:0000313" key="7">
    <source>
        <dbReference type="Proteomes" id="UP000002729"/>
    </source>
</evidence>
<organism evidence="7">
    <name type="scientific">Aureococcus anophagefferens</name>
    <name type="common">Harmful bloom alga</name>
    <dbReference type="NCBI Taxonomy" id="44056"/>
    <lineage>
        <taxon>Eukaryota</taxon>
        <taxon>Sar</taxon>
        <taxon>Stramenopiles</taxon>
        <taxon>Ochrophyta</taxon>
        <taxon>Pelagophyceae</taxon>
        <taxon>Pelagomonadales</taxon>
        <taxon>Pelagomonadaceae</taxon>
        <taxon>Aureococcus</taxon>
    </lineage>
</organism>
<dbReference type="RefSeq" id="XP_009032559.1">
    <property type="nucleotide sequence ID" value="XM_009034311.1"/>
</dbReference>
<feature type="domain" description="EF-hand" evidence="5">
    <location>
        <begin position="383"/>
        <end position="410"/>
    </location>
</feature>
<evidence type="ECO:0000256" key="2">
    <source>
        <dbReference type="SAM" id="MobiDB-lite"/>
    </source>
</evidence>
<keyword evidence="3" id="KW-0812">Transmembrane</keyword>
<feature type="chain" id="PRO_5003261145" description="EF-hand domain-containing protein" evidence="4">
    <location>
        <begin position="18"/>
        <end position="659"/>
    </location>
</feature>
<keyword evidence="3" id="KW-0472">Membrane</keyword>
<feature type="transmembrane region" description="Helical" evidence="3">
    <location>
        <begin position="109"/>
        <end position="127"/>
    </location>
</feature>
<keyword evidence="1" id="KW-0106">Calcium</keyword>
<feature type="compositionally biased region" description="Low complexity" evidence="2">
    <location>
        <begin position="639"/>
        <end position="648"/>
    </location>
</feature>
<dbReference type="InParanoid" id="F0XWL0"/>